<dbReference type="PANTHER" id="PTHR46889">
    <property type="entry name" value="TRANSPOSASE INSF FOR INSERTION SEQUENCE IS3B-RELATED"/>
    <property type="match status" value="1"/>
</dbReference>
<dbReference type="GO" id="GO:0015074">
    <property type="term" value="P:DNA integration"/>
    <property type="evidence" value="ECO:0007669"/>
    <property type="project" value="InterPro"/>
</dbReference>
<reference evidence="2 3" key="1">
    <citation type="submission" date="2013-07" db="EMBL/GenBank/DDBJ databases">
        <title>Comparative Genomic and Metabolomic Analysis of Twelve Strains of Pseudoalteromonas luteoviolacea.</title>
        <authorList>
            <person name="Vynne N.G."/>
            <person name="Mansson M."/>
            <person name="Gram L."/>
        </authorList>
    </citation>
    <scope>NUCLEOTIDE SEQUENCE [LARGE SCALE GENOMIC DNA]</scope>
    <source>
        <strain evidence="2 3">NCIMB 1942</strain>
    </source>
</reference>
<dbReference type="SUPFAM" id="SSF53098">
    <property type="entry name" value="Ribonuclease H-like"/>
    <property type="match status" value="1"/>
</dbReference>
<accession>A0A167FIU4</accession>
<dbReference type="PANTHER" id="PTHR46889:SF4">
    <property type="entry name" value="TRANSPOSASE INSO FOR INSERTION SEQUENCE ELEMENT IS911B-RELATED"/>
    <property type="match status" value="1"/>
</dbReference>
<dbReference type="InterPro" id="IPR036397">
    <property type="entry name" value="RNaseH_sf"/>
</dbReference>
<evidence type="ECO:0000313" key="3">
    <source>
        <dbReference type="Proteomes" id="UP000076587"/>
    </source>
</evidence>
<evidence type="ECO:0000313" key="2">
    <source>
        <dbReference type="EMBL" id="KZN52383.1"/>
    </source>
</evidence>
<dbReference type="InterPro" id="IPR050900">
    <property type="entry name" value="Transposase_IS3/IS150/IS904"/>
</dbReference>
<dbReference type="InterPro" id="IPR012337">
    <property type="entry name" value="RNaseH-like_sf"/>
</dbReference>
<dbReference type="AlphaFoldDB" id="A0A167FIU4"/>
<organism evidence="2 3">
    <name type="scientific">Pseudoalteromonas luteoviolacea NCIMB 1942</name>
    <dbReference type="NCBI Taxonomy" id="1365253"/>
    <lineage>
        <taxon>Bacteria</taxon>
        <taxon>Pseudomonadati</taxon>
        <taxon>Pseudomonadota</taxon>
        <taxon>Gammaproteobacteria</taxon>
        <taxon>Alteromonadales</taxon>
        <taxon>Pseudoalteromonadaceae</taxon>
        <taxon>Pseudoalteromonas</taxon>
    </lineage>
</organism>
<dbReference type="InterPro" id="IPR001584">
    <property type="entry name" value="Integrase_cat-core"/>
</dbReference>
<comment type="caution">
    <text evidence="2">The sequence shown here is derived from an EMBL/GenBank/DDBJ whole genome shotgun (WGS) entry which is preliminary data.</text>
</comment>
<dbReference type="Proteomes" id="UP000076587">
    <property type="component" value="Unassembled WGS sequence"/>
</dbReference>
<evidence type="ECO:0000259" key="1">
    <source>
        <dbReference type="Pfam" id="PF00665"/>
    </source>
</evidence>
<dbReference type="GO" id="GO:0003676">
    <property type="term" value="F:nucleic acid binding"/>
    <property type="evidence" value="ECO:0007669"/>
    <property type="project" value="InterPro"/>
</dbReference>
<gene>
    <name evidence="2" type="ORF">N482_05885</name>
</gene>
<dbReference type="PATRIC" id="fig|1365253.3.peg.1244"/>
<dbReference type="EMBL" id="AUXT01000101">
    <property type="protein sequence ID" value="KZN52383.1"/>
    <property type="molecule type" value="Genomic_DNA"/>
</dbReference>
<protein>
    <recommendedName>
        <fullName evidence="1">Integrase catalytic domain-containing protein</fullName>
    </recommendedName>
</protein>
<dbReference type="Gene3D" id="3.30.420.10">
    <property type="entry name" value="Ribonuclease H-like superfamily/Ribonuclease H"/>
    <property type="match status" value="1"/>
</dbReference>
<feature type="domain" description="Integrase catalytic" evidence="1">
    <location>
        <begin position="1"/>
        <end position="61"/>
    </location>
</feature>
<sequence>MSNRMTSTLVYDALQMALWRKSQAKSVIVYSDRGSQYHAHAYRDLMKKSGLIQSTSRKDNCWDIDNIFTHADNDDLTRTGIDLVSLC</sequence>
<dbReference type="Pfam" id="PF00665">
    <property type="entry name" value="rve"/>
    <property type="match status" value="1"/>
</dbReference>
<name>A0A167FIU4_9GAMM</name>
<proteinExistence type="predicted"/>